<gene>
    <name evidence="2" type="ORF">EJB05_22104</name>
</gene>
<feature type="non-terminal residue" evidence="2">
    <location>
        <position position="1"/>
    </location>
</feature>
<sequence length="105" mass="11955">MLSPYWLFLFLTLEYEGVGQGGQEVWEENDDAVEQEGNRDRRIMDMNMIEVPNQLVKVRTEESLVTIVGLRSTMWMILRSRALLHSGLCCFGGSYGLYRCGACVA</sequence>
<reference evidence="2 3" key="1">
    <citation type="journal article" date="2019" name="Sci. Rep.">
        <title>A high-quality genome of Eragrostis curvula grass provides insights into Poaceae evolution and supports new strategies to enhance forage quality.</title>
        <authorList>
            <person name="Carballo J."/>
            <person name="Santos B.A.C.M."/>
            <person name="Zappacosta D."/>
            <person name="Garbus I."/>
            <person name="Selva J.P."/>
            <person name="Gallo C.A."/>
            <person name="Diaz A."/>
            <person name="Albertini E."/>
            <person name="Caccamo M."/>
            <person name="Echenique V."/>
        </authorList>
    </citation>
    <scope>NUCLEOTIDE SEQUENCE [LARGE SCALE GENOMIC DNA]</scope>
    <source>
        <strain evidence="3">cv. Victoria</strain>
        <tissue evidence="2">Leaf</tissue>
    </source>
</reference>
<dbReference type="Gramene" id="TVU30477">
    <property type="protein sequence ID" value="TVU30477"/>
    <property type="gene ID" value="EJB05_22104"/>
</dbReference>
<name>A0A5J9V4Y4_9POAL</name>
<keyword evidence="1" id="KW-0732">Signal</keyword>
<protein>
    <submittedName>
        <fullName evidence="2">Uncharacterized protein</fullName>
    </submittedName>
</protein>
<keyword evidence="3" id="KW-1185">Reference proteome</keyword>
<organism evidence="2 3">
    <name type="scientific">Eragrostis curvula</name>
    <name type="common">weeping love grass</name>
    <dbReference type="NCBI Taxonomy" id="38414"/>
    <lineage>
        <taxon>Eukaryota</taxon>
        <taxon>Viridiplantae</taxon>
        <taxon>Streptophyta</taxon>
        <taxon>Embryophyta</taxon>
        <taxon>Tracheophyta</taxon>
        <taxon>Spermatophyta</taxon>
        <taxon>Magnoliopsida</taxon>
        <taxon>Liliopsida</taxon>
        <taxon>Poales</taxon>
        <taxon>Poaceae</taxon>
        <taxon>PACMAD clade</taxon>
        <taxon>Chloridoideae</taxon>
        <taxon>Eragrostideae</taxon>
        <taxon>Eragrostidinae</taxon>
        <taxon>Eragrostis</taxon>
    </lineage>
</organism>
<dbReference type="AlphaFoldDB" id="A0A5J9V4Y4"/>
<feature type="chain" id="PRO_5023828337" evidence="1">
    <location>
        <begin position="22"/>
        <end position="105"/>
    </location>
</feature>
<evidence type="ECO:0000313" key="2">
    <source>
        <dbReference type="EMBL" id="TVU30477.1"/>
    </source>
</evidence>
<comment type="caution">
    <text evidence="2">The sequence shown here is derived from an EMBL/GenBank/DDBJ whole genome shotgun (WGS) entry which is preliminary data.</text>
</comment>
<evidence type="ECO:0000313" key="3">
    <source>
        <dbReference type="Proteomes" id="UP000324897"/>
    </source>
</evidence>
<evidence type="ECO:0000256" key="1">
    <source>
        <dbReference type="SAM" id="SignalP"/>
    </source>
</evidence>
<accession>A0A5J9V4Y4</accession>
<dbReference type="EMBL" id="RWGY01000011">
    <property type="protein sequence ID" value="TVU30477.1"/>
    <property type="molecule type" value="Genomic_DNA"/>
</dbReference>
<proteinExistence type="predicted"/>
<feature type="signal peptide" evidence="1">
    <location>
        <begin position="1"/>
        <end position="21"/>
    </location>
</feature>
<dbReference type="Proteomes" id="UP000324897">
    <property type="component" value="Chromosome 1"/>
</dbReference>